<proteinExistence type="predicted"/>
<protein>
    <submittedName>
        <fullName evidence="1">Uncharacterized protein</fullName>
    </submittedName>
</protein>
<name>A0A9Q0I633_9TELE</name>
<dbReference type="OrthoDB" id="8964569at2759"/>
<evidence type="ECO:0000313" key="2">
    <source>
        <dbReference type="Proteomes" id="UP001148018"/>
    </source>
</evidence>
<reference evidence="1" key="1">
    <citation type="submission" date="2022-07" db="EMBL/GenBank/DDBJ databases">
        <title>Chromosome-level genome of Muraenolepis orangiensis.</title>
        <authorList>
            <person name="Kim J."/>
        </authorList>
    </citation>
    <scope>NUCLEOTIDE SEQUENCE</scope>
    <source>
        <strain evidence="1">KU_S4_2022</strain>
        <tissue evidence="1">Muscle</tissue>
    </source>
</reference>
<evidence type="ECO:0000313" key="1">
    <source>
        <dbReference type="EMBL" id="KAJ3584951.1"/>
    </source>
</evidence>
<accession>A0A9Q0I633</accession>
<comment type="caution">
    <text evidence="1">The sequence shown here is derived from an EMBL/GenBank/DDBJ whole genome shotgun (WGS) entry which is preliminary data.</text>
</comment>
<dbReference type="EMBL" id="JANIIK010000118">
    <property type="protein sequence ID" value="KAJ3584951.1"/>
    <property type="molecule type" value="Genomic_DNA"/>
</dbReference>
<gene>
    <name evidence="1" type="ORF">NHX12_013674</name>
</gene>
<sequence>MDSMRHALSLESLDTIRRFPLLKGDGLHAHSHGPIRAELRPFGTLQPIRIPLLDSNQQMGDSALFQRWFVPPRPSTVQTGPYHVQPFGGYQDKGDWSDMFGSSVKEIISVLERGQEVSSPPWWPRPPNTPPIPHNALRCLTTPTAQRPSVELRGQGKHDNIKGLKASCILVQLGNQYGPLGYQYGPLGNQYGPQGYQYGLLCYQYGLLGYQYGPLGYQYGPLGYQ</sequence>
<organism evidence="1 2">
    <name type="scientific">Muraenolepis orangiensis</name>
    <name type="common">Patagonian moray cod</name>
    <dbReference type="NCBI Taxonomy" id="630683"/>
    <lineage>
        <taxon>Eukaryota</taxon>
        <taxon>Metazoa</taxon>
        <taxon>Chordata</taxon>
        <taxon>Craniata</taxon>
        <taxon>Vertebrata</taxon>
        <taxon>Euteleostomi</taxon>
        <taxon>Actinopterygii</taxon>
        <taxon>Neopterygii</taxon>
        <taxon>Teleostei</taxon>
        <taxon>Neoteleostei</taxon>
        <taxon>Acanthomorphata</taxon>
        <taxon>Zeiogadaria</taxon>
        <taxon>Gadariae</taxon>
        <taxon>Gadiformes</taxon>
        <taxon>Muraenolepidoidei</taxon>
        <taxon>Muraenolepididae</taxon>
        <taxon>Muraenolepis</taxon>
    </lineage>
</organism>
<dbReference type="Proteomes" id="UP001148018">
    <property type="component" value="Unassembled WGS sequence"/>
</dbReference>
<dbReference type="AlphaFoldDB" id="A0A9Q0I633"/>
<keyword evidence="2" id="KW-1185">Reference proteome</keyword>